<accession>A0A918LI02</accession>
<dbReference type="EMBL" id="BMRB01000005">
    <property type="protein sequence ID" value="GGS49428.1"/>
    <property type="molecule type" value="Genomic_DNA"/>
</dbReference>
<dbReference type="AlphaFoldDB" id="A0A918LI02"/>
<sequence>MTTGATFTGMAPWPFDAGMIECHGTPLGLVDLHNDCDVQSLHLDMRTKAVTLTFVTHTATTFRIAFDDAEILAVDAHPGEDHDVLHGIDYYPHPGSGRPASDWTSDR</sequence>
<comment type="caution">
    <text evidence="1">The sequence shown here is derived from an EMBL/GenBank/DDBJ whole genome shotgun (WGS) entry which is preliminary data.</text>
</comment>
<name>A0A918LI02_9PSEU</name>
<evidence type="ECO:0000313" key="1">
    <source>
        <dbReference type="EMBL" id="GGS49428.1"/>
    </source>
</evidence>
<dbReference type="Proteomes" id="UP000660680">
    <property type="component" value="Unassembled WGS sequence"/>
</dbReference>
<reference evidence="1" key="1">
    <citation type="journal article" date="2014" name="Int. J. Syst. Evol. Microbiol.">
        <title>Complete genome sequence of Corynebacterium casei LMG S-19264T (=DSM 44701T), isolated from a smear-ripened cheese.</title>
        <authorList>
            <consortium name="US DOE Joint Genome Institute (JGI-PGF)"/>
            <person name="Walter F."/>
            <person name="Albersmeier A."/>
            <person name="Kalinowski J."/>
            <person name="Ruckert C."/>
        </authorList>
    </citation>
    <scope>NUCLEOTIDE SEQUENCE</scope>
    <source>
        <strain evidence="1">JCM 3276</strain>
    </source>
</reference>
<evidence type="ECO:0000313" key="2">
    <source>
        <dbReference type="Proteomes" id="UP000660680"/>
    </source>
</evidence>
<organism evidence="1 2">
    <name type="scientific">Actinokineospora fastidiosa</name>
    <dbReference type="NCBI Taxonomy" id="1816"/>
    <lineage>
        <taxon>Bacteria</taxon>
        <taxon>Bacillati</taxon>
        <taxon>Actinomycetota</taxon>
        <taxon>Actinomycetes</taxon>
        <taxon>Pseudonocardiales</taxon>
        <taxon>Pseudonocardiaceae</taxon>
        <taxon>Actinokineospora</taxon>
    </lineage>
</organism>
<reference evidence="1" key="2">
    <citation type="submission" date="2020-09" db="EMBL/GenBank/DDBJ databases">
        <authorList>
            <person name="Sun Q."/>
            <person name="Ohkuma M."/>
        </authorList>
    </citation>
    <scope>NUCLEOTIDE SEQUENCE</scope>
    <source>
        <strain evidence="1">JCM 3276</strain>
    </source>
</reference>
<proteinExistence type="predicted"/>
<keyword evidence="2" id="KW-1185">Reference proteome</keyword>
<gene>
    <name evidence="1" type="ORF">GCM10010171_50690</name>
</gene>
<protein>
    <submittedName>
        <fullName evidence="1">Uncharacterized protein</fullName>
    </submittedName>
</protein>